<organism evidence="1 2">
    <name type="scientific">Citrus sinensis</name>
    <name type="common">Sweet orange</name>
    <name type="synonym">Citrus aurantium var. sinensis</name>
    <dbReference type="NCBI Taxonomy" id="2711"/>
    <lineage>
        <taxon>Eukaryota</taxon>
        <taxon>Viridiplantae</taxon>
        <taxon>Streptophyta</taxon>
        <taxon>Embryophyta</taxon>
        <taxon>Tracheophyta</taxon>
        <taxon>Spermatophyta</taxon>
        <taxon>Magnoliopsida</taxon>
        <taxon>eudicotyledons</taxon>
        <taxon>Gunneridae</taxon>
        <taxon>Pentapetalae</taxon>
        <taxon>rosids</taxon>
        <taxon>malvids</taxon>
        <taxon>Sapindales</taxon>
        <taxon>Rutaceae</taxon>
        <taxon>Aurantioideae</taxon>
        <taxon>Citrus</taxon>
    </lineage>
</organism>
<feature type="non-terminal residue" evidence="1">
    <location>
        <position position="239"/>
    </location>
</feature>
<evidence type="ECO:0000313" key="1">
    <source>
        <dbReference type="EMBL" id="KDO71840.1"/>
    </source>
</evidence>
<dbReference type="Proteomes" id="UP000027120">
    <property type="component" value="Unassembled WGS sequence"/>
</dbReference>
<proteinExistence type="predicted"/>
<protein>
    <submittedName>
        <fullName evidence="1">Uncharacterized protein</fullName>
    </submittedName>
</protein>
<dbReference type="STRING" id="2711.A0A067G0D1"/>
<sequence length="239" mass="26930">MVIGIVSMADLSFTEALKSPIALGGPWEVYGSAWCPKQSWFPSSAVDHYITFDATNSGNTTEKLSLLFNEITHVHDPAHSAHANSHDPPLREDLSRLPCQNFYCALEDLVASYMPVISYSIHRSSIIIGSSSRSVYNSLLTLDVICKVFGVEFVPFDENDDFDFVGMMKPKAKVWDEIAEQHGLYNINKLEEITCFEALINVLHFGFQHVCSMNKSREFGFFKFADTLKSLGMWVTKLR</sequence>
<name>A0A067G0D1_CITSI</name>
<dbReference type="EMBL" id="KK784888">
    <property type="protein sequence ID" value="KDO71840.1"/>
    <property type="molecule type" value="Genomic_DNA"/>
</dbReference>
<evidence type="ECO:0000313" key="2">
    <source>
        <dbReference type="Proteomes" id="UP000027120"/>
    </source>
</evidence>
<keyword evidence="2" id="KW-1185">Reference proteome</keyword>
<dbReference type="Gene3D" id="3.40.50.720">
    <property type="entry name" value="NAD(P)-binding Rossmann-like Domain"/>
    <property type="match status" value="2"/>
</dbReference>
<dbReference type="GO" id="GO:0016491">
    <property type="term" value="F:oxidoreductase activity"/>
    <property type="evidence" value="ECO:0000318"/>
    <property type="project" value="GO_Central"/>
</dbReference>
<dbReference type="PANTHER" id="PTHR32487:SF13">
    <property type="entry name" value="LOW QUALITY PROTEIN: IRIDOID SYNTHASE-LIKE"/>
    <property type="match status" value="1"/>
</dbReference>
<dbReference type="AlphaFoldDB" id="A0A067G0D1"/>
<dbReference type="PANTHER" id="PTHR32487">
    <property type="entry name" value="3-OXO-DELTA(4,5)-STEROID 5-BETA-REDUCTASE"/>
    <property type="match status" value="1"/>
</dbReference>
<reference evidence="1 2" key="1">
    <citation type="submission" date="2014-04" db="EMBL/GenBank/DDBJ databases">
        <authorList>
            <consortium name="International Citrus Genome Consortium"/>
            <person name="Gmitter F."/>
            <person name="Chen C."/>
            <person name="Farmerie W."/>
            <person name="Harkins T."/>
            <person name="Desany B."/>
            <person name="Mohiuddin M."/>
            <person name="Kodira C."/>
            <person name="Borodovsky M."/>
            <person name="Lomsadze A."/>
            <person name="Burns P."/>
            <person name="Jenkins J."/>
            <person name="Prochnik S."/>
            <person name="Shu S."/>
            <person name="Chapman J."/>
            <person name="Pitluck S."/>
            <person name="Schmutz J."/>
            <person name="Rokhsar D."/>
        </authorList>
    </citation>
    <scope>NUCLEOTIDE SEQUENCE</scope>
</reference>
<accession>A0A067G0D1</accession>
<gene>
    <name evidence="1" type="ORF">CISIN_1g048469mg</name>
</gene>
<dbReference type="SMR" id="A0A067G0D1"/>